<sequence>MSYKVGSALGFHDYDANSKFEVLSFIQISWLNAIREWQEEFVGNRNCREFVETITRDLLGGCVFVFSPRGEVGNKRESIK</sequence>
<name>B9N952_POPTR</name>
<evidence type="ECO:0000313" key="2">
    <source>
        <dbReference type="Proteomes" id="UP000006729"/>
    </source>
</evidence>
<proteinExistence type="predicted"/>
<accession>B9N952</accession>
<dbReference type="PANTHER" id="PTHR43061:SF1">
    <property type="entry name" value="GTP DIPHOSPHOKINASE RSH1, CHLOROPLASTIC-RELATED"/>
    <property type="match status" value="1"/>
</dbReference>
<gene>
    <name evidence="1" type="ORF">POPTR_001G432000</name>
</gene>
<protein>
    <submittedName>
        <fullName evidence="1">Uncharacterized protein</fullName>
    </submittedName>
</protein>
<keyword evidence="2" id="KW-1185">Reference proteome</keyword>
<dbReference type="InParanoid" id="B9N952"/>
<dbReference type="HOGENOM" id="CLU_2594253_0_0_1"/>
<dbReference type="AlphaFoldDB" id="B9N952"/>
<dbReference type="STRING" id="3694.B9N952"/>
<dbReference type="EMBL" id="CM009290">
    <property type="protein sequence ID" value="PNT59798.1"/>
    <property type="molecule type" value="Genomic_DNA"/>
</dbReference>
<dbReference type="PANTHER" id="PTHR43061">
    <property type="entry name" value="GTP DIPHOSPHOKINASE RSH1, CHLOROPLASTIC-RELATED"/>
    <property type="match status" value="1"/>
</dbReference>
<organism evidence="1 2">
    <name type="scientific">Populus trichocarpa</name>
    <name type="common">Western balsam poplar</name>
    <name type="synonym">Populus balsamifera subsp. trichocarpa</name>
    <dbReference type="NCBI Taxonomy" id="3694"/>
    <lineage>
        <taxon>Eukaryota</taxon>
        <taxon>Viridiplantae</taxon>
        <taxon>Streptophyta</taxon>
        <taxon>Embryophyta</taxon>
        <taxon>Tracheophyta</taxon>
        <taxon>Spermatophyta</taxon>
        <taxon>Magnoliopsida</taxon>
        <taxon>eudicotyledons</taxon>
        <taxon>Gunneridae</taxon>
        <taxon>Pentapetalae</taxon>
        <taxon>rosids</taxon>
        <taxon>fabids</taxon>
        <taxon>Malpighiales</taxon>
        <taxon>Salicaceae</taxon>
        <taxon>Saliceae</taxon>
        <taxon>Populus</taxon>
    </lineage>
</organism>
<reference evidence="1 2" key="1">
    <citation type="journal article" date="2006" name="Science">
        <title>The genome of black cottonwood, Populus trichocarpa (Torr. &amp; Gray).</title>
        <authorList>
            <person name="Tuskan G.A."/>
            <person name="Difazio S."/>
            <person name="Jansson S."/>
            <person name="Bohlmann J."/>
            <person name="Grigoriev I."/>
            <person name="Hellsten U."/>
            <person name="Putnam N."/>
            <person name="Ralph S."/>
            <person name="Rombauts S."/>
            <person name="Salamov A."/>
            <person name="Schein J."/>
            <person name="Sterck L."/>
            <person name="Aerts A."/>
            <person name="Bhalerao R.R."/>
            <person name="Bhalerao R.P."/>
            <person name="Blaudez D."/>
            <person name="Boerjan W."/>
            <person name="Brun A."/>
            <person name="Brunner A."/>
            <person name="Busov V."/>
            <person name="Campbell M."/>
            <person name="Carlson J."/>
            <person name="Chalot M."/>
            <person name="Chapman J."/>
            <person name="Chen G.L."/>
            <person name="Cooper D."/>
            <person name="Coutinho P.M."/>
            <person name="Couturier J."/>
            <person name="Covert S."/>
            <person name="Cronk Q."/>
            <person name="Cunningham R."/>
            <person name="Davis J."/>
            <person name="Degroeve S."/>
            <person name="Dejardin A."/>
            <person name="Depamphilis C."/>
            <person name="Detter J."/>
            <person name="Dirks B."/>
            <person name="Dubchak I."/>
            <person name="Duplessis S."/>
            <person name="Ehlting J."/>
            <person name="Ellis B."/>
            <person name="Gendler K."/>
            <person name="Goodstein D."/>
            <person name="Gribskov M."/>
            <person name="Grimwood J."/>
            <person name="Groover A."/>
            <person name="Gunter L."/>
            <person name="Hamberger B."/>
            <person name="Heinze B."/>
            <person name="Helariutta Y."/>
            <person name="Henrissat B."/>
            <person name="Holligan D."/>
            <person name="Holt R."/>
            <person name="Huang W."/>
            <person name="Islam-Faridi N."/>
            <person name="Jones S."/>
            <person name="Jones-Rhoades M."/>
            <person name="Jorgensen R."/>
            <person name="Joshi C."/>
            <person name="Kangasjarvi J."/>
            <person name="Karlsson J."/>
            <person name="Kelleher C."/>
            <person name="Kirkpatrick R."/>
            <person name="Kirst M."/>
            <person name="Kohler A."/>
            <person name="Kalluri U."/>
            <person name="Larimer F."/>
            <person name="Leebens-Mack J."/>
            <person name="Leple J.C."/>
            <person name="Locascio P."/>
            <person name="Lou Y."/>
            <person name="Lucas S."/>
            <person name="Martin F."/>
            <person name="Montanini B."/>
            <person name="Napoli C."/>
            <person name="Nelson D.R."/>
            <person name="Nelson C."/>
            <person name="Nieminen K."/>
            <person name="Nilsson O."/>
            <person name="Pereda V."/>
            <person name="Peter G."/>
            <person name="Philippe R."/>
            <person name="Pilate G."/>
            <person name="Poliakov A."/>
            <person name="Razumovskaya J."/>
            <person name="Richardson P."/>
            <person name="Rinaldi C."/>
            <person name="Ritland K."/>
            <person name="Rouze P."/>
            <person name="Ryaboy D."/>
            <person name="Schmutz J."/>
            <person name="Schrader J."/>
            <person name="Segerman B."/>
            <person name="Shin H."/>
            <person name="Siddiqui A."/>
            <person name="Sterky F."/>
            <person name="Terry A."/>
            <person name="Tsai C.J."/>
            <person name="Uberbacher E."/>
            <person name="Unneberg P."/>
            <person name="Vahala J."/>
            <person name="Wall K."/>
            <person name="Wessler S."/>
            <person name="Yang G."/>
            <person name="Yin T."/>
            <person name="Douglas C."/>
            <person name="Marra M."/>
            <person name="Sandberg G."/>
            <person name="Van de Peer Y."/>
            <person name="Rokhsar D."/>
        </authorList>
    </citation>
    <scope>NUCLEOTIDE SEQUENCE [LARGE SCALE GENOMIC DNA]</scope>
    <source>
        <strain evidence="2">cv. Nisqually</strain>
    </source>
</reference>
<dbReference type="Proteomes" id="UP000006729">
    <property type="component" value="Chromosome 1"/>
</dbReference>
<dbReference type="eggNOG" id="KOG1157">
    <property type="taxonomic scope" value="Eukaryota"/>
</dbReference>
<evidence type="ECO:0000313" key="1">
    <source>
        <dbReference type="EMBL" id="PNT59798.1"/>
    </source>
</evidence>